<evidence type="ECO:0000256" key="1">
    <source>
        <dbReference type="ARBA" id="ARBA00023054"/>
    </source>
</evidence>
<feature type="compositionally biased region" description="Polar residues" evidence="3">
    <location>
        <begin position="975"/>
        <end position="994"/>
    </location>
</feature>
<feature type="region of interest" description="Disordered" evidence="3">
    <location>
        <begin position="562"/>
        <end position="584"/>
    </location>
</feature>
<evidence type="ECO:0000256" key="3">
    <source>
        <dbReference type="SAM" id="MobiDB-lite"/>
    </source>
</evidence>
<organism evidence="5 6">
    <name type="scientific">Ephemerocybe angulata</name>
    <dbReference type="NCBI Taxonomy" id="980116"/>
    <lineage>
        <taxon>Eukaryota</taxon>
        <taxon>Fungi</taxon>
        <taxon>Dikarya</taxon>
        <taxon>Basidiomycota</taxon>
        <taxon>Agaricomycotina</taxon>
        <taxon>Agaricomycetes</taxon>
        <taxon>Agaricomycetidae</taxon>
        <taxon>Agaricales</taxon>
        <taxon>Agaricineae</taxon>
        <taxon>Psathyrellaceae</taxon>
        <taxon>Ephemerocybe</taxon>
    </lineage>
</organism>
<feature type="compositionally biased region" description="Polar residues" evidence="3">
    <location>
        <begin position="25"/>
        <end position="37"/>
    </location>
</feature>
<evidence type="ECO:0000256" key="2">
    <source>
        <dbReference type="SAM" id="Coils"/>
    </source>
</evidence>
<evidence type="ECO:0000313" key="6">
    <source>
        <dbReference type="Proteomes" id="UP000541558"/>
    </source>
</evidence>
<evidence type="ECO:0000313" key="5">
    <source>
        <dbReference type="EMBL" id="KAF5314560.1"/>
    </source>
</evidence>
<dbReference type="InterPro" id="IPR040351">
    <property type="entry name" value="RAB3IL/RAB3IP/Sec2"/>
</dbReference>
<feature type="compositionally biased region" description="Low complexity" evidence="3">
    <location>
        <begin position="817"/>
        <end position="833"/>
    </location>
</feature>
<dbReference type="PANTHER" id="PTHR14430:SF0">
    <property type="entry name" value="SEC2P DOMAIN-CONTAINING PROTEIN"/>
    <property type="match status" value="1"/>
</dbReference>
<feature type="coiled-coil region" evidence="2">
    <location>
        <begin position="79"/>
        <end position="113"/>
    </location>
</feature>
<feature type="compositionally biased region" description="Pro residues" evidence="3">
    <location>
        <begin position="562"/>
        <end position="579"/>
    </location>
</feature>
<keyword evidence="6" id="KW-1185">Reference proteome</keyword>
<feature type="compositionally biased region" description="Pro residues" evidence="3">
    <location>
        <begin position="660"/>
        <end position="672"/>
    </location>
</feature>
<keyword evidence="1 2" id="KW-0175">Coiled coil</keyword>
<dbReference type="SUPFAM" id="SSF144284">
    <property type="entry name" value="Sec2 N-terminal region"/>
    <property type="match status" value="1"/>
</dbReference>
<feature type="coiled-coil region" evidence="2">
    <location>
        <begin position="207"/>
        <end position="255"/>
    </location>
</feature>
<accession>A0A8H5EVW5</accession>
<dbReference type="EMBL" id="JAACJK010000221">
    <property type="protein sequence ID" value="KAF5314560.1"/>
    <property type="molecule type" value="Genomic_DNA"/>
</dbReference>
<dbReference type="GO" id="GO:0005085">
    <property type="term" value="F:guanyl-nucleotide exchange factor activity"/>
    <property type="evidence" value="ECO:0007669"/>
    <property type="project" value="InterPro"/>
</dbReference>
<reference evidence="5 6" key="1">
    <citation type="journal article" date="2020" name="ISME J.">
        <title>Uncovering the hidden diversity of litter-decomposition mechanisms in mushroom-forming fungi.</title>
        <authorList>
            <person name="Floudas D."/>
            <person name="Bentzer J."/>
            <person name="Ahren D."/>
            <person name="Johansson T."/>
            <person name="Persson P."/>
            <person name="Tunlid A."/>
        </authorList>
    </citation>
    <scope>NUCLEOTIDE SEQUENCE [LARGE SCALE GENOMIC DNA]</scope>
    <source>
        <strain evidence="5 6">CBS 175.51</strain>
    </source>
</reference>
<protein>
    <recommendedName>
        <fullName evidence="4">GDP/GTP exchange factor Sec2 N-terminal domain-containing protein</fullName>
    </recommendedName>
</protein>
<dbReference type="GO" id="GO:0051286">
    <property type="term" value="C:cell tip"/>
    <property type="evidence" value="ECO:0007669"/>
    <property type="project" value="TreeGrafter"/>
</dbReference>
<feature type="region of interest" description="Disordered" evidence="3">
    <location>
        <begin position="490"/>
        <end position="516"/>
    </location>
</feature>
<sequence length="1052" mass="111854">MPYDDDDDTQVVHVNGTSPPPLQADASSSTIVGSTPINGDDNSKTGEPSSIPEVEDGTVEDAPKHRRTGTDPDAQEMVISSLKSQIQDLFSQVNELNNKLVKSYDRVSDLEDDIHMASSNLRSSSLRISQLELERTQHLAALNTGLLVEKAHVTAELNRLMEKATEEAAQRGQAETARHAIEKDLEDLSATLFGQANTMVAEARYAAHLSERKVGDAERALKDAEEMVGMMQTQMQSMQAGKEDAEKKMKEMQELMGKGKWRERSSRQGMTDLIRQPKLLSSHLPYQEFLLFVAHIRSLHQTSPSIPAMATLLPLPFLARLTTEDAEPTVRLDLAPALNWLSRRSVLAAIHSGQLTIEPIPVSALFSESTLYSSPTTVAGINPNNDTVSCALCGMTIVAATEHAQHRRRPPTVTGTGRNSWSGSFFKKTTNSLTSRPPSPTSSVIALPLSTSSSQSGTSQAQQVFIFRVASAPSTTSTISSALPIPGITKSLSQSSPSPAASPNTHASPASSSPNNQPMTIYPLCSSGWCLTRLRTTCQLWSFVRTGIVEKVWEEEIPFVPPPPSPVAAPAAPEKPPIPPRKRGLWGLASAIGERAANWGDTDKKSSTPAVGAPSPTSTSTNAPPPLPPRKESRRMPPPLPPTKAESPAPPQLPTSSPAPSTPPRNGPPPLPRRSEVRSRASVASPSAEGDEGAHTPTSAPSTPTRVVFDAGFPQSPVRPKDRELPSESAAQGASVDATHGLLSPPSASTALPEPTPPSVNVTKSEKLPSEVPLPESRPTSPEAPARVASPAITSVVNGASVATATPPPLPRRAPARRAVPAPPGADGAASRPGTPSPLHQENAAELGGKSVKGGGAEGPKDGEEKKGGSEKEKEKEGEKEKEVEKEADDAKEEEKESNEHASSDPLSSDDEFVDAPVAATPNGLAHDKEDINSEVPSIVTTATSVSDLNGSKVVKEKQSFETVKDAEGTLSQEEIDATTTVTGIDIDTQSPTALTDPKGVDEGKGDDSDADGDSNSKEPYIGDATWEERTWKELARLKEDMFWARVGARRS</sequence>
<feature type="compositionally biased region" description="Basic and acidic residues" evidence="3">
    <location>
        <begin position="893"/>
        <end position="903"/>
    </location>
</feature>
<feature type="region of interest" description="Disordered" evidence="3">
    <location>
        <begin position="597"/>
        <end position="936"/>
    </location>
</feature>
<dbReference type="InterPro" id="IPR009449">
    <property type="entry name" value="Sec2_N"/>
</dbReference>
<proteinExistence type="predicted"/>
<dbReference type="CDD" id="cd21044">
    <property type="entry name" value="Rab11BD_RAB3IP_like"/>
    <property type="match status" value="1"/>
</dbReference>
<dbReference type="Gene3D" id="6.10.140.910">
    <property type="match status" value="1"/>
</dbReference>
<dbReference type="PANTHER" id="PTHR14430">
    <property type="entry name" value="RABIN3-RELATED"/>
    <property type="match status" value="1"/>
</dbReference>
<dbReference type="GO" id="GO:0070319">
    <property type="term" value="C:Golgi to plasma membrane transport vesicle"/>
    <property type="evidence" value="ECO:0007669"/>
    <property type="project" value="TreeGrafter"/>
</dbReference>
<feature type="compositionally biased region" description="Low complexity" evidence="3">
    <location>
        <begin position="696"/>
        <end position="705"/>
    </location>
</feature>
<feature type="region of interest" description="Disordered" evidence="3">
    <location>
        <begin position="975"/>
        <end position="1026"/>
    </location>
</feature>
<dbReference type="OrthoDB" id="1748564at2759"/>
<evidence type="ECO:0000259" key="4">
    <source>
        <dbReference type="Pfam" id="PF06428"/>
    </source>
</evidence>
<dbReference type="AlphaFoldDB" id="A0A8H5EVW5"/>
<dbReference type="Proteomes" id="UP000541558">
    <property type="component" value="Unassembled WGS sequence"/>
</dbReference>
<feature type="region of interest" description="Disordered" evidence="3">
    <location>
        <begin position="403"/>
        <end position="455"/>
    </location>
</feature>
<dbReference type="GO" id="GO:0006887">
    <property type="term" value="P:exocytosis"/>
    <property type="evidence" value="ECO:0007669"/>
    <property type="project" value="TreeGrafter"/>
</dbReference>
<dbReference type="Pfam" id="PF06428">
    <property type="entry name" value="Sec2p"/>
    <property type="match status" value="1"/>
</dbReference>
<feature type="compositionally biased region" description="Pro residues" evidence="3">
    <location>
        <begin position="636"/>
        <end position="653"/>
    </location>
</feature>
<feature type="domain" description="GDP/GTP exchange factor Sec2 N-terminal" evidence="4">
    <location>
        <begin position="108"/>
        <end position="238"/>
    </location>
</feature>
<comment type="caution">
    <text evidence="5">The sequence shown here is derived from an EMBL/GenBank/DDBJ whole genome shotgun (WGS) entry which is preliminary data.</text>
</comment>
<feature type="region of interest" description="Disordered" evidence="3">
    <location>
        <begin position="1"/>
        <end position="73"/>
    </location>
</feature>
<name>A0A8H5EVW5_9AGAR</name>
<feature type="compositionally biased region" description="Basic and acidic residues" evidence="3">
    <location>
        <begin position="999"/>
        <end position="1008"/>
    </location>
</feature>
<feature type="compositionally biased region" description="Basic and acidic residues" evidence="3">
    <location>
        <begin position="859"/>
        <end position="885"/>
    </location>
</feature>
<gene>
    <name evidence="5" type="ORF">D9611_007033</name>
</gene>